<reference evidence="1 2" key="1">
    <citation type="journal article" date="2022" name="Hortic Res">
        <title>A haplotype resolved chromosomal level avocado genome allows analysis of novel avocado genes.</title>
        <authorList>
            <person name="Nath O."/>
            <person name="Fletcher S.J."/>
            <person name="Hayward A."/>
            <person name="Shaw L.M."/>
            <person name="Masouleh A.K."/>
            <person name="Furtado A."/>
            <person name="Henry R.J."/>
            <person name="Mitter N."/>
        </authorList>
    </citation>
    <scope>NUCLEOTIDE SEQUENCE [LARGE SCALE GENOMIC DNA]</scope>
    <source>
        <strain evidence="2">cv. Hass</strain>
    </source>
</reference>
<proteinExistence type="predicted"/>
<evidence type="ECO:0000313" key="2">
    <source>
        <dbReference type="Proteomes" id="UP001234297"/>
    </source>
</evidence>
<accession>A0ACC2LTC2</accession>
<dbReference type="Proteomes" id="UP001234297">
    <property type="component" value="Chromosome 3"/>
</dbReference>
<dbReference type="EMBL" id="CM056811">
    <property type="protein sequence ID" value="KAJ8636448.1"/>
    <property type="molecule type" value="Genomic_DNA"/>
</dbReference>
<comment type="caution">
    <text evidence="1">The sequence shown here is derived from an EMBL/GenBank/DDBJ whole genome shotgun (WGS) entry which is preliminary data.</text>
</comment>
<name>A0ACC2LTC2_PERAE</name>
<sequence length="249" mass="27339">MGGEDYDQENGSPAAVPVPLPDMVLPPSFDGENPANRYWFLDPTSQLLVRPVLDVHGWVQDCGYNGVSLEESLAISKQFPAVVAVQITKDKREFNIHLDSSISAKHGESGSTLAGFDIQNIRKQLAYILRGETRFDCFKKNRVAAGVMWPTGQTWRPASEIRSSPIGQDQSTLGLSLMKWRGDLALGANLQSQFSVGRNSKMAVRIGLNNKLSRQITVQTGSSEQLQIALVCILPVAATIFRTIWPGEL</sequence>
<organism evidence="1 2">
    <name type="scientific">Persea americana</name>
    <name type="common">Avocado</name>
    <dbReference type="NCBI Taxonomy" id="3435"/>
    <lineage>
        <taxon>Eukaryota</taxon>
        <taxon>Viridiplantae</taxon>
        <taxon>Streptophyta</taxon>
        <taxon>Embryophyta</taxon>
        <taxon>Tracheophyta</taxon>
        <taxon>Spermatophyta</taxon>
        <taxon>Magnoliopsida</taxon>
        <taxon>Magnoliidae</taxon>
        <taxon>Laurales</taxon>
        <taxon>Lauraceae</taxon>
        <taxon>Persea</taxon>
    </lineage>
</organism>
<keyword evidence="2" id="KW-1185">Reference proteome</keyword>
<gene>
    <name evidence="1" type="ORF">MRB53_010715</name>
</gene>
<protein>
    <submittedName>
        <fullName evidence="1">Uncharacterized protein</fullName>
    </submittedName>
</protein>
<evidence type="ECO:0000313" key="1">
    <source>
        <dbReference type="EMBL" id="KAJ8636448.1"/>
    </source>
</evidence>